<keyword evidence="2" id="KW-1185">Reference proteome</keyword>
<accession>A0A8E2FE07</accession>
<proteinExistence type="predicted"/>
<evidence type="ECO:0000313" key="1">
    <source>
        <dbReference type="EMBL" id="OCL15472.1"/>
    </source>
</evidence>
<reference evidence="1 2" key="1">
    <citation type="journal article" date="2016" name="Nat. Commun.">
        <title>Ectomycorrhizal ecology is imprinted in the genome of the dominant symbiotic fungus Cenococcum geophilum.</title>
        <authorList>
            <consortium name="DOE Joint Genome Institute"/>
            <person name="Peter M."/>
            <person name="Kohler A."/>
            <person name="Ohm R.A."/>
            <person name="Kuo A."/>
            <person name="Krutzmann J."/>
            <person name="Morin E."/>
            <person name="Arend M."/>
            <person name="Barry K.W."/>
            <person name="Binder M."/>
            <person name="Choi C."/>
            <person name="Clum A."/>
            <person name="Copeland A."/>
            <person name="Grisel N."/>
            <person name="Haridas S."/>
            <person name="Kipfer T."/>
            <person name="LaButti K."/>
            <person name="Lindquist E."/>
            <person name="Lipzen A."/>
            <person name="Maire R."/>
            <person name="Meier B."/>
            <person name="Mihaltcheva S."/>
            <person name="Molinier V."/>
            <person name="Murat C."/>
            <person name="Poggeler S."/>
            <person name="Quandt C.A."/>
            <person name="Sperisen C."/>
            <person name="Tritt A."/>
            <person name="Tisserant E."/>
            <person name="Crous P.W."/>
            <person name="Henrissat B."/>
            <person name="Nehls U."/>
            <person name="Egli S."/>
            <person name="Spatafora J.W."/>
            <person name="Grigoriev I.V."/>
            <person name="Martin F.M."/>
        </authorList>
    </citation>
    <scope>NUCLEOTIDE SEQUENCE [LARGE SCALE GENOMIC DNA]</scope>
    <source>
        <strain evidence="1 2">CBS 207.34</strain>
    </source>
</reference>
<name>A0A8E2FE07_9PEZI</name>
<dbReference type="OrthoDB" id="3223416at2759"/>
<dbReference type="Proteomes" id="UP000250140">
    <property type="component" value="Unassembled WGS sequence"/>
</dbReference>
<organism evidence="1 2">
    <name type="scientific">Glonium stellatum</name>
    <dbReference type="NCBI Taxonomy" id="574774"/>
    <lineage>
        <taxon>Eukaryota</taxon>
        <taxon>Fungi</taxon>
        <taxon>Dikarya</taxon>
        <taxon>Ascomycota</taxon>
        <taxon>Pezizomycotina</taxon>
        <taxon>Dothideomycetes</taxon>
        <taxon>Pleosporomycetidae</taxon>
        <taxon>Gloniales</taxon>
        <taxon>Gloniaceae</taxon>
        <taxon>Glonium</taxon>
    </lineage>
</organism>
<protein>
    <submittedName>
        <fullName evidence="1">Uncharacterized protein</fullName>
    </submittedName>
</protein>
<dbReference type="EMBL" id="KV748444">
    <property type="protein sequence ID" value="OCL15472.1"/>
    <property type="molecule type" value="Genomic_DNA"/>
</dbReference>
<evidence type="ECO:0000313" key="2">
    <source>
        <dbReference type="Proteomes" id="UP000250140"/>
    </source>
</evidence>
<gene>
    <name evidence="1" type="ORF">AOQ84DRAFT_278891</name>
</gene>
<dbReference type="AlphaFoldDB" id="A0A8E2FE07"/>
<sequence length="166" mass="17707">MLVPLLSQCQAQPQFNLTAISFHDNSSRLECWAMAALPKLGAGAVNFPIGDFTGGSIGIIPPHTYSSSTIRHAPAVQYSLVLSGLVHIRIPNSTLSPEQSEAWIVGGKYGILIAADTVDVSKAGHVTEFPSSDDTVIAQFPIPGNKVPEHRLLYTGPCKMEELVGL</sequence>